<dbReference type="GO" id="GO:0005874">
    <property type="term" value="C:microtubule"/>
    <property type="evidence" value="ECO:0007669"/>
    <property type="project" value="UniProtKB-KW"/>
</dbReference>
<dbReference type="PANTHER" id="PTHR18947:SF39">
    <property type="entry name" value="PROTEIN HOOK"/>
    <property type="match status" value="1"/>
</dbReference>
<dbReference type="EMBL" id="KZ310850">
    <property type="protein sequence ID" value="KAG8240043.1"/>
    <property type="molecule type" value="Genomic_DNA"/>
</dbReference>
<name>A0A8K0KXX3_LADFU</name>
<feature type="non-terminal residue" evidence="8">
    <location>
        <position position="1"/>
    </location>
</feature>
<dbReference type="InterPro" id="IPR001715">
    <property type="entry name" value="CH_dom"/>
</dbReference>
<evidence type="ECO:0000256" key="5">
    <source>
        <dbReference type="ARBA" id="ARBA00023054"/>
    </source>
</evidence>
<evidence type="ECO:0000259" key="7">
    <source>
        <dbReference type="PROSITE" id="PS50021"/>
    </source>
</evidence>
<keyword evidence="4" id="KW-0493">Microtubule</keyword>
<keyword evidence="5" id="KW-0175">Coiled coil</keyword>
<keyword evidence="6" id="KW-0206">Cytoskeleton</keyword>
<dbReference type="Proteomes" id="UP000792457">
    <property type="component" value="Unassembled WGS sequence"/>
</dbReference>
<dbReference type="GO" id="GO:0030705">
    <property type="term" value="P:cytoskeleton-dependent intracellular transport"/>
    <property type="evidence" value="ECO:0007669"/>
    <property type="project" value="InterPro"/>
</dbReference>
<dbReference type="PROSITE" id="PS50021">
    <property type="entry name" value="CH"/>
    <property type="match status" value="1"/>
</dbReference>
<dbReference type="InterPro" id="IPR043936">
    <property type="entry name" value="HOOK_N"/>
</dbReference>
<reference evidence="8" key="2">
    <citation type="submission" date="2017-10" db="EMBL/GenBank/DDBJ databases">
        <title>Ladona fulva Genome sequencing and assembly.</title>
        <authorList>
            <person name="Murali S."/>
            <person name="Richards S."/>
            <person name="Bandaranaike D."/>
            <person name="Bellair M."/>
            <person name="Blankenburg K."/>
            <person name="Chao H."/>
            <person name="Dinh H."/>
            <person name="Doddapaneni H."/>
            <person name="Dugan-Rocha S."/>
            <person name="Elkadiri S."/>
            <person name="Gnanaolivu R."/>
            <person name="Hernandez B."/>
            <person name="Skinner E."/>
            <person name="Javaid M."/>
            <person name="Lee S."/>
            <person name="Li M."/>
            <person name="Ming W."/>
            <person name="Munidasa M."/>
            <person name="Muniz J."/>
            <person name="Nguyen L."/>
            <person name="Hughes D."/>
            <person name="Osuji N."/>
            <person name="Pu L.-L."/>
            <person name="Puazo M."/>
            <person name="Qu C."/>
            <person name="Quiroz J."/>
            <person name="Raj R."/>
            <person name="Weissenberger G."/>
            <person name="Xin Y."/>
            <person name="Zou X."/>
            <person name="Han Y."/>
            <person name="Worley K."/>
            <person name="Muzny D."/>
            <person name="Gibbs R."/>
        </authorList>
    </citation>
    <scope>NUCLEOTIDE SEQUENCE</scope>
    <source>
        <strain evidence="8">Sampled in the wild</strain>
    </source>
</reference>
<feature type="domain" description="Calponin-homology (CH)" evidence="7">
    <location>
        <begin position="3"/>
        <end position="99"/>
    </location>
</feature>
<evidence type="ECO:0000256" key="3">
    <source>
        <dbReference type="ARBA" id="ARBA00022490"/>
    </source>
</evidence>
<gene>
    <name evidence="8" type="ORF">J437_LFUL019282</name>
</gene>
<dbReference type="Pfam" id="PF19047">
    <property type="entry name" value="HOOK_N"/>
    <property type="match status" value="1"/>
</dbReference>
<evidence type="ECO:0000313" key="9">
    <source>
        <dbReference type="Proteomes" id="UP000792457"/>
    </source>
</evidence>
<evidence type="ECO:0000256" key="4">
    <source>
        <dbReference type="ARBA" id="ARBA00022701"/>
    </source>
</evidence>
<dbReference type="GO" id="GO:0031122">
    <property type="term" value="P:cytoplasmic microtubule organization"/>
    <property type="evidence" value="ECO:0007669"/>
    <property type="project" value="TreeGrafter"/>
</dbReference>
<comment type="caution">
    <text evidence="8">The sequence shown here is derived from an EMBL/GenBank/DDBJ whole genome shotgun (WGS) entry which is preliminary data.</text>
</comment>
<evidence type="ECO:0000256" key="2">
    <source>
        <dbReference type="ARBA" id="ARBA00006946"/>
    </source>
</evidence>
<proteinExistence type="inferred from homology"/>
<dbReference type="Gene3D" id="1.10.418.10">
    <property type="entry name" value="Calponin-like domain"/>
    <property type="match status" value="1"/>
</dbReference>
<dbReference type="GO" id="GO:0051959">
    <property type="term" value="F:dynein light intermediate chain binding"/>
    <property type="evidence" value="ECO:0007669"/>
    <property type="project" value="TreeGrafter"/>
</dbReference>
<protein>
    <recommendedName>
        <fullName evidence="7">Calponin-homology (CH) domain-containing protein</fullName>
    </recommendedName>
</protein>
<dbReference type="GO" id="GO:0005813">
    <property type="term" value="C:centrosome"/>
    <property type="evidence" value="ECO:0007669"/>
    <property type="project" value="TreeGrafter"/>
</dbReference>
<dbReference type="PANTHER" id="PTHR18947">
    <property type="entry name" value="HOOK PROTEINS"/>
    <property type="match status" value="1"/>
</dbReference>
<evidence type="ECO:0000256" key="1">
    <source>
        <dbReference type="ARBA" id="ARBA00004245"/>
    </source>
</evidence>
<dbReference type="AlphaFoldDB" id="A0A8K0KXX3"/>
<keyword evidence="9" id="KW-1185">Reference proteome</keyword>
<reference evidence="8" key="1">
    <citation type="submission" date="2013-04" db="EMBL/GenBank/DDBJ databases">
        <authorList>
            <person name="Qu J."/>
            <person name="Murali S.C."/>
            <person name="Bandaranaike D."/>
            <person name="Bellair M."/>
            <person name="Blankenburg K."/>
            <person name="Chao H."/>
            <person name="Dinh H."/>
            <person name="Doddapaneni H."/>
            <person name="Downs B."/>
            <person name="Dugan-Rocha S."/>
            <person name="Elkadiri S."/>
            <person name="Gnanaolivu R.D."/>
            <person name="Hernandez B."/>
            <person name="Javaid M."/>
            <person name="Jayaseelan J.C."/>
            <person name="Lee S."/>
            <person name="Li M."/>
            <person name="Ming W."/>
            <person name="Munidasa M."/>
            <person name="Muniz J."/>
            <person name="Nguyen L."/>
            <person name="Ongeri F."/>
            <person name="Osuji N."/>
            <person name="Pu L.-L."/>
            <person name="Puazo M."/>
            <person name="Qu C."/>
            <person name="Quiroz J."/>
            <person name="Raj R."/>
            <person name="Weissenberger G."/>
            <person name="Xin Y."/>
            <person name="Zou X."/>
            <person name="Han Y."/>
            <person name="Richards S."/>
            <person name="Worley K."/>
            <person name="Muzny D."/>
            <person name="Gibbs R."/>
        </authorList>
    </citation>
    <scope>NUCLEOTIDE SEQUENCE</scope>
    <source>
        <strain evidence="8">Sampled in the wild</strain>
    </source>
</reference>
<dbReference type="GO" id="GO:0008017">
    <property type="term" value="F:microtubule binding"/>
    <property type="evidence" value="ECO:0007669"/>
    <property type="project" value="TreeGrafter"/>
</dbReference>
<dbReference type="GO" id="GO:0005737">
    <property type="term" value="C:cytoplasm"/>
    <property type="evidence" value="ECO:0007669"/>
    <property type="project" value="TreeGrafter"/>
</dbReference>
<keyword evidence="3" id="KW-0963">Cytoplasm</keyword>
<comment type="similarity">
    <text evidence="2">Belongs to the hook family.</text>
</comment>
<evidence type="ECO:0000313" key="8">
    <source>
        <dbReference type="EMBL" id="KAG8240043.1"/>
    </source>
</evidence>
<dbReference type="InterPro" id="IPR036872">
    <property type="entry name" value="CH_dom_sf"/>
</dbReference>
<accession>A0A8K0KXX3</accession>
<comment type="subcellular location">
    <subcellularLocation>
        <location evidence="1">Cytoplasm</location>
        <location evidence="1">Cytoskeleton</location>
    </subcellularLocation>
</comment>
<evidence type="ECO:0000256" key="6">
    <source>
        <dbReference type="ARBA" id="ARBA00023212"/>
    </source>
</evidence>
<dbReference type="OrthoDB" id="49395at2759"/>
<organism evidence="8 9">
    <name type="scientific">Ladona fulva</name>
    <name type="common">Scarce chaser dragonfly</name>
    <name type="synonym">Libellula fulva</name>
    <dbReference type="NCBI Taxonomy" id="123851"/>
    <lineage>
        <taxon>Eukaryota</taxon>
        <taxon>Metazoa</taxon>
        <taxon>Ecdysozoa</taxon>
        <taxon>Arthropoda</taxon>
        <taxon>Hexapoda</taxon>
        <taxon>Insecta</taxon>
        <taxon>Pterygota</taxon>
        <taxon>Palaeoptera</taxon>
        <taxon>Odonata</taxon>
        <taxon>Epiprocta</taxon>
        <taxon>Anisoptera</taxon>
        <taxon>Libelluloidea</taxon>
        <taxon>Libellulidae</taxon>
        <taxon>Ladona</taxon>
    </lineage>
</organism>
<sequence>MFLEEEKLMIIILQTFDIDSSHATIEDISDGVAMAQALNQIDPEWFDARWMSKIKTGVGSSWRLKVSNLKKIIEGIVDYYQDSLNLHADFVRPDAVKIG</sequence>
<dbReference type="SUPFAM" id="SSF116907">
    <property type="entry name" value="Hook domain"/>
    <property type="match status" value="1"/>
</dbReference>